<organism evidence="1 2">
    <name type="scientific">Nepenthes gracilis</name>
    <name type="common">Slender pitcher plant</name>
    <dbReference type="NCBI Taxonomy" id="150966"/>
    <lineage>
        <taxon>Eukaryota</taxon>
        <taxon>Viridiplantae</taxon>
        <taxon>Streptophyta</taxon>
        <taxon>Embryophyta</taxon>
        <taxon>Tracheophyta</taxon>
        <taxon>Spermatophyta</taxon>
        <taxon>Magnoliopsida</taxon>
        <taxon>eudicotyledons</taxon>
        <taxon>Gunneridae</taxon>
        <taxon>Pentapetalae</taxon>
        <taxon>Caryophyllales</taxon>
        <taxon>Nepenthaceae</taxon>
        <taxon>Nepenthes</taxon>
    </lineage>
</organism>
<evidence type="ECO:0000313" key="1">
    <source>
        <dbReference type="EMBL" id="GMH10713.1"/>
    </source>
</evidence>
<evidence type="ECO:0000313" key="2">
    <source>
        <dbReference type="Proteomes" id="UP001279734"/>
    </source>
</evidence>
<protein>
    <submittedName>
        <fullName evidence="1">Uncharacterized protein</fullName>
    </submittedName>
</protein>
<keyword evidence="2" id="KW-1185">Reference proteome</keyword>
<dbReference type="Proteomes" id="UP001279734">
    <property type="component" value="Unassembled WGS sequence"/>
</dbReference>
<proteinExistence type="predicted"/>
<reference evidence="1" key="1">
    <citation type="submission" date="2023-05" db="EMBL/GenBank/DDBJ databases">
        <title>Nepenthes gracilis genome sequencing.</title>
        <authorList>
            <person name="Fukushima K."/>
        </authorList>
    </citation>
    <scope>NUCLEOTIDE SEQUENCE</scope>
    <source>
        <strain evidence="1">SING2019-196</strain>
    </source>
</reference>
<dbReference type="EMBL" id="BSYO01000010">
    <property type="protein sequence ID" value="GMH10713.1"/>
    <property type="molecule type" value="Genomic_DNA"/>
</dbReference>
<gene>
    <name evidence="1" type="ORF">Nepgr_012554</name>
</gene>
<accession>A0AAD3SG68</accession>
<comment type="caution">
    <text evidence="1">The sequence shown here is derived from an EMBL/GenBank/DDBJ whole genome shotgun (WGS) entry which is preliminary data.</text>
</comment>
<name>A0AAD3SG68_NEPGR</name>
<sequence>MKPHTDSQSCRIIISWLALVKKRWLLPFFQDIQWTLPGETGFPPALPVRLLPPAAPAMASLLEHLSASPQSPSPCPPTVVSSLPVSSSGGALPALPLTSTVAFVSSPQVTLASKFPTLLDGQDVIAESLQLAMENVVVAHNSISMQNVGIPLVSEKDSNEHGRRLSVLPVASQETEALSPLVTRLN</sequence>
<dbReference type="AlphaFoldDB" id="A0AAD3SG68"/>